<evidence type="ECO:0000259" key="1">
    <source>
        <dbReference type="Pfam" id="PF00884"/>
    </source>
</evidence>
<proteinExistence type="predicted"/>
<name>A0A168PZU6_9BACL</name>
<dbReference type="InterPro" id="IPR017850">
    <property type="entry name" value="Alkaline_phosphatase_core_sf"/>
</dbReference>
<dbReference type="Gene3D" id="3.40.720.10">
    <property type="entry name" value="Alkaline Phosphatase, subunit A"/>
    <property type="match status" value="1"/>
</dbReference>
<dbReference type="EMBL" id="LVJI01000007">
    <property type="protein sequence ID" value="OAB47234.1"/>
    <property type="molecule type" value="Genomic_DNA"/>
</dbReference>
<dbReference type="SUPFAM" id="SSF53649">
    <property type="entry name" value="Alkaline phosphatase-like"/>
    <property type="match status" value="1"/>
</dbReference>
<keyword evidence="3" id="KW-1185">Reference proteome</keyword>
<dbReference type="Proteomes" id="UP000077355">
    <property type="component" value="Unassembled WGS sequence"/>
</dbReference>
<feature type="domain" description="Sulfatase N-terminal" evidence="1">
    <location>
        <begin position="3"/>
        <end position="328"/>
    </location>
</feature>
<dbReference type="InterPro" id="IPR000917">
    <property type="entry name" value="Sulfatase_N"/>
</dbReference>
<dbReference type="AlphaFoldDB" id="A0A168PZU6"/>
<protein>
    <submittedName>
        <fullName evidence="2">Arylsulfatase</fullName>
    </submittedName>
</protein>
<dbReference type="PANTHER" id="PTHR43751:SF3">
    <property type="entry name" value="SULFATASE N-TERMINAL DOMAIN-CONTAINING PROTEIN"/>
    <property type="match status" value="1"/>
</dbReference>
<dbReference type="InterPro" id="IPR052701">
    <property type="entry name" value="GAG_Ulvan_Degrading_Sulfatases"/>
</dbReference>
<organism evidence="2 3">
    <name type="scientific">Paenibacillus antarcticus</name>
    <dbReference type="NCBI Taxonomy" id="253703"/>
    <lineage>
        <taxon>Bacteria</taxon>
        <taxon>Bacillati</taxon>
        <taxon>Bacillota</taxon>
        <taxon>Bacilli</taxon>
        <taxon>Bacillales</taxon>
        <taxon>Paenibacillaceae</taxon>
        <taxon>Paenibacillus</taxon>
    </lineage>
</organism>
<evidence type="ECO:0000313" key="3">
    <source>
        <dbReference type="Proteomes" id="UP000077355"/>
    </source>
</evidence>
<dbReference type="Pfam" id="PF00884">
    <property type="entry name" value="Sulfatase"/>
    <property type="match status" value="1"/>
</dbReference>
<dbReference type="OrthoDB" id="9762324at2"/>
<dbReference type="PANTHER" id="PTHR43751">
    <property type="entry name" value="SULFATASE"/>
    <property type="match status" value="1"/>
</dbReference>
<gene>
    <name evidence="2" type="ORF">PBAT_05865</name>
</gene>
<reference evidence="2 3" key="1">
    <citation type="submission" date="2016-03" db="EMBL/GenBank/DDBJ databases">
        <title>Draft genome sequence of Paenibacillus antarcticus CECT 5836.</title>
        <authorList>
            <person name="Shin S.-K."/>
            <person name="Yi H."/>
        </authorList>
    </citation>
    <scope>NUCLEOTIDE SEQUENCE [LARGE SCALE GENOMIC DNA]</scope>
    <source>
        <strain evidence="2 3">CECT 5836</strain>
    </source>
</reference>
<sequence>MKIIYLDIDSLRPDHMSCYGYNRTTTPNIDTIAAAGIRFNSCYTASSPCVPSRASFMSGRFGINHGALTHWGPGGEFQYPDGDGHSEEVPFFTRYLREAGYRTTTFSTFGDRHHAWWYFAGWNEVHTHTLKEGNENADEVNASVIPWLKQHGLDDNYFLHIQYWDPHTFYTYPIEYMEQWQDAQVKDFPDEATIASQQKDSFPRSASLLHWGDKYPATMPGQIANRDDFKHVIDGYDGGINYMDKYVGEILDTLRELGIEEEVCFIISADHAESMGEQGIYIEHPCATEAVHHIPLIIKVPGLTEAGRVVEGFVYNVDVIATITELVGLEVPSGWDGRSFLPALKGKHWQGRDYLVMDHALYVCQRAVRDEQWYFIRTYHPGLYLHFDEVILYDMKSDPNQTRNVAAEYPNIVKEMDHRLAAWQHEQTRKPGYKVDPMQKVLETGPWKYLKPEDWVRKLERVGRKEEANVIRGKYKSEALQPAYDG</sequence>
<accession>A0A168PZU6</accession>
<dbReference type="CDD" id="cd16148">
    <property type="entry name" value="sulfatase_like"/>
    <property type="match status" value="1"/>
</dbReference>
<dbReference type="RefSeq" id="WP_068647505.1">
    <property type="nucleotide sequence ID" value="NZ_CP043611.1"/>
</dbReference>
<evidence type="ECO:0000313" key="2">
    <source>
        <dbReference type="EMBL" id="OAB47234.1"/>
    </source>
</evidence>
<comment type="caution">
    <text evidence="2">The sequence shown here is derived from an EMBL/GenBank/DDBJ whole genome shotgun (WGS) entry which is preliminary data.</text>
</comment>